<evidence type="ECO:0000313" key="3">
    <source>
        <dbReference type="Proteomes" id="UP001597191"/>
    </source>
</evidence>
<gene>
    <name evidence="2" type="ORF">ACFQ4R_04865</name>
</gene>
<sequence length="57" mass="6912">MMHMMGYYSWGGMLFWSVLLLVVIVLLVIAVIYLLWKIDHLSKQIFELEQQRHHDEH</sequence>
<feature type="transmembrane region" description="Helical" evidence="1">
    <location>
        <begin position="12"/>
        <end position="36"/>
    </location>
</feature>
<keyword evidence="1" id="KW-1133">Transmembrane helix</keyword>
<proteinExistence type="predicted"/>
<keyword evidence="1" id="KW-0472">Membrane</keyword>
<evidence type="ECO:0000256" key="1">
    <source>
        <dbReference type="SAM" id="Phobius"/>
    </source>
</evidence>
<evidence type="ECO:0000313" key="2">
    <source>
        <dbReference type="EMBL" id="MFD1410942.1"/>
    </source>
</evidence>
<dbReference type="Proteomes" id="UP001597191">
    <property type="component" value="Unassembled WGS sequence"/>
</dbReference>
<dbReference type="RefSeq" id="WP_164509213.1">
    <property type="nucleotide sequence ID" value="NZ_JBHTOH010000030.1"/>
</dbReference>
<protein>
    <recommendedName>
        <fullName evidence="4">CcmD family protein</fullName>
    </recommendedName>
</protein>
<comment type="caution">
    <text evidence="2">The sequence shown here is derived from an EMBL/GenBank/DDBJ whole genome shotgun (WGS) entry which is preliminary data.</text>
</comment>
<keyword evidence="1" id="KW-0812">Transmembrane</keyword>
<dbReference type="EMBL" id="JBHTOH010000030">
    <property type="protein sequence ID" value="MFD1410942.1"/>
    <property type="molecule type" value="Genomic_DNA"/>
</dbReference>
<reference evidence="3" key="1">
    <citation type="journal article" date="2019" name="Int. J. Syst. Evol. Microbiol.">
        <title>The Global Catalogue of Microorganisms (GCM) 10K type strain sequencing project: providing services to taxonomists for standard genome sequencing and annotation.</title>
        <authorList>
            <consortium name="The Broad Institute Genomics Platform"/>
            <consortium name="The Broad Institute Genome Sequencing Center for Infectious Disease"/>
            <person name="Wu L."/>
            <person name="Ma J."/>
        </authorList>
    </citation>
    <scope>NUCLEOTIDE SEQUENCE [LARGE SCALE GENOMIC DNA]</scope>
    <source>
        <strain evidence="3">CCM 8937</strain>
    </source>
</reference>
<organism evidence="2 3">
    <name type="scientific">Lapidilactobacillus gannanensis</name>
    <dbReference type="NCBI Taxonomy" id="2486002"/>
    <lineage>
        <taxon>Bacteria</taxon>
        <taxon>Bacillati</taxon>
        <taxon>Bacillota</taxon>
        <taxon>Bacilli</taxon>
        <taxon>Lactobacillales</taxon>
        <taxon>Lactobacillaceae</taxon>
        <taxon>Lapidilactobacillus</taxon>
    </lineage>
</organism>
<name>A0ABW4BPS4_9LACO</name>
<keyword evidence="3" id="KW-1185">Reference proteome</keyword>
<evidence type="ECO:0008006" key="4">
    <source>
        <dbReference type="Google" id="ProtNLM"/>
    </source>
</evidence>
<accession>A0ABW4BPS4</accession>